<dbReference type="GO" id="GO:0008641">
    <property type="term" value="F:ubiquitin-like modifier activating enzyme activity"/>
    <property type="evidence" value="ECO:0007669"/>
    <property type="project" value="InterPro"/>
</dbReference>
<dbReference type="Proteomes" id="UP000197065">
    <property type="component" value="Unassembled WGS sequence"/>
</dbReference>
<evidence type="ECO:0000256" key="8">
    <source>
        <dbReference type="ARBA" id="ARBA00066884"/>
    </source>
</evidence>
<dbReference type="EMBL" id="FYEH01000006">
    <property type="protein sequence ID" value="SNB68961.1"/>
    <property type="molecule type" value="Genomic_DNA"/>
</dbReference>
<dbReference type="EC" id="2.7.7.80" evidence="8"/>
<evidence type="ECO:0000256" key="7">
    <source>
        <dbReference type="ARBA" id="ARBA00063809"/>
    </source>
</evidence>
<dbReference type="InterPro" id="IPR035985">
    <property type="entry name" value="Ubiquitin-activating_enz"/>
</dbReference>
<evidence type="ECO:0000256" key="3">
    <source>
        <dbReference type="ARBA" id="ARBA00022741"/>
    </source>
</evidence>
<dbReference type="InterPro" id="IPR045886">
    <property type="entry name" value="ThiF/MoeB/HesA"/>
</dbReference>
<keyword evidence="3" id="KW-0547">Nucleotide-binding</keyword>
<feature type="domain" description="THIF-type NAD/FAD binding fold" evidence="13">
    <location>
        <begin position="12"/>
        <end position="249"/>
    </location>
</feature>
<reference evidence="14 15" key="1">
    <citation type="submission" date="2017-06" db="EMBL/GenBank/DDBJ databases">
        <authorList>
            <person name="Kim H.J."/>
            <person name="Triplett B.A."/>
        </authorList>
    </citation>
    <scope>NUCLEOTIDE SEQUENCE [LARGE SCALE GENOMIC DNA]</scope>
    <source>
        <strain evidence="14 15">B29T1</strain>
    </source>
</reference>
<accession>A0A212R9T8</accession>
<evidence type="ECO:0000256" key="11">
    <source>
        <dbReference type="ARBA" id="ARBA00075328"/>
    </source>
</evidence>
<proteinExistence type="inferred from homology"/>
<keyword evidence="2 14" id="KW-0808">Transferase</keyword>
<dbReference type="RefSeq" id="WP_243389851.1">
    <property type="nucleotide sequence ID" value="NZ_FYEH01000006.1"/>
</dbReference>
<evidence type="ECO:0000313" key="14">
    <source>
        <dbReference type="EMBL" id="SNB68961.1"/>
    </source>
</evidence>
<name>A0A212R9T8_9PROT</name>
<evidence type="ECO:0000256" key="1">
    <source>
        <dbReference type="ARBA" id="ARBA00009919"/>
    </source>
</evidence>
<protein>
    <recommendedName>
        <fullName evidence="9">Molybdopterin-synthase adenylyltransferase</fullName>
        <ecNumber evidence="8">2.7.7.80</ecNumber>
    </recommendedName>
    <alternativeName>
        <fullName evidence="12">MoaD protein adenylase</fullName>
    </alternativeName>
    <alternativeName>
        <fullName evidence="10">Molybdopterin-converting factor subunit 1 adenylase</fullName>
    </alternativeName>
    <alternativeName>
        <fullName evidence="11">Sulfur carrier protein MoaD adenylyltransferase</fullName>
    </alternativeName>
</protein>
<evidence type="ECO:0000256" key="6">
    <source>
        <dbReference type="ARBA" id="ARBA00055169"/>
    </source>
</evidence>
<sequence length="261" mass="27140">MSILSEAGIQRYARQIVLPEVGGEGQERLLRARVLIVGAGGLGSPLALYLAAAGVGTLGIVDDDLVEVSNLHRQIAHAASRVGWPKTSSLARAVADIDPEIRLVQHACRLDARNADELVDGYDLVADGSDSFATRALVHDACRRAGRVLVSAAVQGVAGQLTTFKSHLGAPHPCLHCLFPAPPDEGILPNCAAAGVLGPVAGVLGTLQAVEVTKEILSRGDSLSGTLLLYDAMAATLERVRVGRRPGCPQCGDTLATNPRG</sequence>
<dbReference type="GO" id="GO:0005737">
    <property type="term" value="C:cytoplasm"/>
    <property type="evidence" value="ECO:0007669"/>
    <property type="project" value="TreeGrafter"/>
</dbReference>
<keyword evidence="14" id="KW-0548">Nucleotidyltransferase</keyword>
<dbReference type="Gene3D" id="3.40.50.720">
    <property type="entry name" value="NAD(P)-binding Rossmann-like Domain"/>
    <property type="match status" value="1"/>
</dbReference>
<dbReference type="GO" id="GO:0004792">
    <property type="term" value="F:thiosulfate-cyanide sulfurtransferase activity"/>
    <property type="evidence" value="ECO:0007669"/>
    <property type="project" value="TreeGrafter"/>
</dbReference>
<dbReference type="GO" id="GO:0061605">
    <property type="term" value="F:molybdopterin-synthase adenylyltransferase activity"/>
    <property type="evidence" value="ECO:0007669"/>
    <property type="project" value="UniProtKB-EC"/>
</dbReference>
<evidence type="ECO:0000256" key="5">
    <source>
        <dbReference type="ARBA" id="ARBA00052218"/>
    </source>
</evidence>
<evidence type="ECO:0000256" key="12">
    <source>
        <dbReference type="ARBA" id="ARBA00078531"/>
    </source>
</evidence>
<evidence type="ECO:0000256" key="2">
    <source>
        <dbReference type="ARBA" id="ARBA00022679"/>
    </source>
</evidence>
<organism evidence="14 15">
    <name type="scientific">Arboricoccus pini</name>
    <dbReference type="NCBI Taxonomy" id="1963835"/>
    <lineage>
        <taxon>Bacteria</taxon>
        <taxon>Pseudomonadati</taxon>
        <taxon>Pseudomonadota</taxon>
        <taxon>Alphaproteobacteria</taxon>
        <taxon>Geminicoccales</taxon>
        <taxon>Geminicoccaceae</taxon>
        <taxon>Arboricoccus</taxon>
    </lineage>
</organism>
<dbReference type="PANTHER" id="PTHR10953">
    <property type="entry name" value="UBIQUITIN-ACTIVATING ENZYME E1"/>
    <property type="match status" value="1"/>
</dbReference>
<dbReference type="Pfam" id="PF00899">
    <property type="entry name" value="ThiF"/>
    <property type="match status" value="1"/>
</dbReference>
<evidence type="ECO:0000256" key="9">
    <source>
        <dbReference type="ARBA" id="ARBA00073635"/>
    </source>
</evidence>
<dbReference type="PANTHER" id="PTHR10953:SF102">
    <property type="entry name" value="ADENYLYLTRANSFERASE AND SULFURTRANSFERASE MOCS3"/>
    <property type="match status" value="1"/>
</dbReference>
<dbReference type="CDD" id="cd00757">
    <property type="entry name" value="ThiF_MoeB_HesA_family"/>
    <property type="match status" value="1"/>
</dbReference>
<evidence type="ECO:0000313" key="15">
    <source>
        <dbReference type="Proteomes" id="UP000197065"/>
    </source>
</evidence>
<dbReference type="AlphaFoldDB" id="A0A212R9T8"/>
<evidence type="ECO:0000256" key="10">
    <source>
        <dbReference type="ARBA" id="ARBA00075110"/>
    </source>
</evidence>
<gene>
    <name evidence="14" type="ORF">SAMN07250955_106267</name>
</gene>
<comment type="function">
    <text evidence="6">Catalyzes the adenylation by ATP of the carboxyl group of the C-terminal glycine of sulfur carrier protein MoaD.</text>
</comment>
<comment type="catalytic activity">
    <reaction evidence="5">
        <text>[molybdopterin-synthase sulfur-carrier protein]-C-terminal Gly-Gly + ATP + H(+) = [molybdopterin-synthase sulfur-carrier protein]-C-terminal Gly-Gly-AMP + diphosphate</text>
        <dbReference type="Rhea" id="RHEA:43616"/>
        <dbReference type="Rhea" id="RHEA-COMP:12159"/>
        <dbReference type="Rhea" id="RHEA-COMP:12202"/>
        <dbReference type="ChEBI" id="CHEBI:15378"/>
        <dbReference type="ChEBI" id="CHEBI:30616"/>
        <dbReference type="ChEBI" id="CHEBI:33019"/>
        <dbReference type="ChEBI" id="CHEBI:90618"/>
        <dbReference type="ChEBI" id="CHEBI:90778"/>
        <dbReference type="EC" id="2.7.7.80"/>
    </reaction>
</comment>
<dbReference type="InterPro" id="IPR000594">
    <property type="entry name" value="ThiF_NAD_FAD-bd"/>
</dbReference>
<evidence type="ECO:0000256" key="4">
    <source>
        <dbReference type="ARBA" id="ARBA00022840"/>
    </source>
</evidence>
<keyword evidence="4" id="KW-0067">ATP-binding</keyword>
<dbReference type="NCBIfam" id="NF004281">
    <property type="entry name" value="PRK05690.1"/>
    <property type="match status" value="1"/>
</dbReference>
<dbReference type="GO" id="GO:0005524">
    <property type="term" value="F:ATP binding"/>
    <property type="evidence" value="ECO:0007669"/>
    <property type="project" value="UniProtKB-KW"/>
</dbReference>
<evidence type="ECO:0000259" key="13">
    <source>
        <dbReference type="Pfam" id="PF00899"/>
    </source>
</evidence>
<dbReference type="SUPFAM" id="SSF69572">
    <property type="entry name" value="Activating enzymes of the ubiquitin-like proteins"/>
    <property type="match status" value="1"/>
</dbReference>
<keyword evidence="15" id="KW-1185">Reference proteome</keyword>
<dbReference type="FunFam" id="3.40.50.720:FF:000033">
    <property type="entry name" value="Adenylyltransferase and sulfurtransferase MOCS3"/>
    <property type="match status" value="1"/>
</dbReference>
<comment type="subunit">
    <text evidence="7">Homodimer. Forms a stable heterotetrameric complex of 2 MoeB and 2 MoaD during adenylation of MoaD.</text>
</comment>
<comment type="similarity">
    <text evidence="1">Belongs to the HesA/MoeB/ThiF family.</text>
</comment>